<comment type="caution">
    <text evidence="1">The sequence shown here is derived from an EMBL/GenBank/DDBJ whole genome shotgun (WGS) entry which is preliminary data.</text>
</comment>
<accession>A0A1C2I439</accession>
<evidence type="ECO:0000313" key="2">
    <source>
        <dbReference type="Proteomes" id="UP000094893"/>
    </source>
</evidence>
<reference evidence="1 2" key="1">
    <citation type="journal article" date="2016" name="Int. J. Mol. Sci.">
        <title>Comparative genomics of the extreme acidophile Acidithiobacillus thiooxidans reveals intraspecific divergence and niche adaptation.</title>
        <authorList>
            <person name="Zhang X."/>
            <person name="Feng X."/>
            <person name="Tao J."/>
            <person name="Ma L."/>
            <person name="Xiao Y."/>
            <person name="Liang Y."/>
            <person name="Liu X."/>
            <person name="Yin H."/>
        </authorList>
    </citation>
    <scope>NUCLEOTIDE SEQUENCE [LARGE SCALE GENOMIC DNA]</scope>
    <source>
        <strain evidence="1 2">A02</strain>
    </source>
</reference>
<evidence type="ECO:0000313" key="1">
    <source>
        <dbReference type="EMBL" id="OCX70703.1"/>
    </source>
</evidence>
<proteinExistence type="predicted"/>
<dbReference type="AlphaFoldDB" id="A0A1C2I439"/>
<dbReference type="EMBL" id="LWSA01000190">
    <property type="protein sequence ID" value="OCX70703.1"/>
    <property type="molecule type" value="Genomic_DNA"/>
</dbReference>
<name>A0A1C2I439_ACITH</name>
<sequence length="231" mass="25384">MILGLAAPVTASAVNLGIQGRVWPIAEINILKLLVESATQVNWHHVQQGLLKKAENWGSQLPQWNFPEVSQTKTVWFNPSISLVKPVYGPKKSRNGNYEWALLYPAGTTVNPLQYERPPTDMLFFNGTVPAQVDLAKQALKAFGASIYIVETAGNPENLAKSLDVPVYYANKGILARFPIRKLPTLMGVGTGPHEYDLALTELAPPFSVKQLQAYWNGMTVAPGVQHAQKP</sequence>
<dbReference type="Proteomes" id="UP000094893">
    <property type="component" value="Unassembled WGS sequence"/>
</dbReference>
<gene>
    <name evidence="1" type="ORF">A6P07_13665</name>
</gene>
<organism evidence="1 2">
    <name type="scientific">Acidithiobacillus thiooxidans</name>
    <name type="common">Thiobacillus thiooxidans</name>
    <dbReference type="NCBI Taxonomy" id="930"/>
    <lineage>
        <taxon>Bacteria</taxon>
        <taxon>Pseudomonadati</taxon>
        <taxon>Pseudomonadota</taxon>
        <taxon>Acidithiobacillia</taxon>
        <taxon>Acidithiobacillales</taxon>
        <taxon>Acidithiobacillaceae</taxon>
        <taxon>Acidithiobacillus</taxon>
    </lineage>
</organism>
<evidence type="ECO:0008006" key="3">
    <source>
        <dbReference type="Google" id="ProtNLM"/>
    </source>
</evidence>
<protein>
    <recommendedName>
        <fullName evidence="3">Conjugal transfer protein TraW</fullName>
    </recommendedName>
</protein>
<dbReference type="RefSeq" id="WP_024892351.1">
    <property type="nucleotide sequence ID" value="NZ_LWRZ01000403.1"/>
</dbReference>